<comment type="similarity">
    <text evidence="2">Belongs to the bacterial solute-binding protein 1 family.</text>
</comment>
<dbReference type="EMBL" id="QPID01000007">
    <property type="protein sequence ID" value="RCU49139.1"/>
    <property type="molecule type" value="Genomic_DNA"/>
</dbReference>
<keyword evidence="3" id="KW-0813">Transport</keyword>
<dbReference type="GO" id="GO:0042597">
    <property type="term" value="C:periplasmic space"/>
    <property type="evidence" value="ECO:0007669"/>
    <property type="project" value="UniProtKB-SubCell"/>
</dbReference>
<comment type="subcellular location">
    <subcellularLocation>
        <location evidence="1">Periplasm</location>
    </subcellularLocation>
</comment>
<dbReference type="OrthoDB" id="5580590at2"/>
<dbReference type="PANTHER" id="PTHR43649">
    <property type="entry name" value="ARABINOSE-BINDING PROTEIN-RELATED"/>
    <property type="match status" value="1"/>
</dbReference>
<feature type="signal peptide" evidence="7">
    <location>
        <begin position="1"/>
        <end position="24"/>
    </location>
</feature>
<dbReference type="PANTHER" id="PTHR43649:SF28">
    <property type="entry name" value="BINDING PROTEIN COMPONENT OF ABC SUGAR TRANSPORTER-RELATED"/>
    <property type="match status" value="1"/>
</dbReference>
<keyword evidence="9" id="KW-1185">Reference proteome</keyword>
<evidence type="ECO:0000256" key="4">
    <source>
        <dbReference type="ARBA" id="ARBA00022729"/>
    </source>
</evidence>
<reference evidence="8 9" key="1">
    <citation type="submission" date="2018-07" db="EMBL/GenBank/DDBJ databases">
        <title>Corallincola holothuriorum sp. nov., a new facultative anaerobe isolated from sea cucumber Apostichopus japonicus.</title>
        <authorList>
            <person name="Xia H."/>
        </authorList>
    </citation>
    <scope>NUCLEOTIDE SEQUENCE [LARGE SCALE GENOMIC DNA]</scope>
    <source>
        <strain evidence="8 9">C4</strain>
    </source>
</reference>
<evidence type="ECO:0000313" key="8">
    <source>
        <dbReference type="EMBL" id="RCU49139.1"/>
    </source>
</evidence>
<keyword evidence="4 7" id="KW-0732">Signal</keyword>
<evidence type="ECO:0000256" key="2">
    <source>
        <dbReference type="ARBA" id="ARBA00008520"/>
    </source>
</evidence>
<comment type="function">
    <text evidence="5">Part of a binding-protein-dependent transport system for a sugar.</text>
</comment>
<dbReference type="AlphaFoldDB" id="A0A368NI89"/>
<evidence type="ECO:0000256" key="5">
    <source>
        <dbReference type="ARBA" id="ARBA00049629"/>
    </source>
</evidence>
<dbReference type="RefSeq" id="WP_114338699.1">
    <property type="nucleotide sequence ID" value="NZ_QPID01000007.1"/>
</dbReference>
<evidence type="ECO:0000256" key="6">
    <source>
        <dbReference type="ARBA" id="ARBA00049753"/>
    </source>
</evidence>
<evidence type="ECO:0000256" key="3">
    <source>
        <dbReference type="ARBA" id="ARBA00022448"/>
    </source>
</evidence>
<evidence type="ECO:0000256" key="7">
    <source>
        <dbReference type="SAM" id="SignalP"/>
    </source>
</evidence>
<organism evidence="8 9">
    <name type="scientific">Corallincola holothuriorum</name>
    <dbReference type="NCBI Taxonomy" id="2282215"/>
    <lineage>
        <taxon>Bacteria</taxon>
        <taxon>Pseudomonadati</taxon>
        <taxon>Pseudomonadota</taxon>
        <taxon>Gammaproteobacteria</taxon>
        <taxon>Alteromonadales</taxon>
        <taxon>Psychromonadaceae</taxon>
        <taxon>Corallincola</taxon>
    </lineage>
</organism>
<dbReference type="Proteomes" id="UP000252558">
    <property type="component" value="Unassembled WGS sequence"/>
</dbReference>
<evidence type="ECO:0000313" key="9">
    <source>
        <dbReference type="Proteomes" id="UP000252558"/>
    </source>
</evidence>
<feature type="chain" id="PRO_5016753266" description="Probable sugar-binding periplasmic protein" evidence="7">
    <location>
        <begin position="25"/>
        <end position="421"/>
    </location>
</feature>
<proteinExistence type="inferred from homology"/>
<dbReference type="InterPro" id="IPR006059">
    <property type="entry name" value="SBP"/>
</dbReference>
<evidence type="ECO:0000256" key="1">
    <source>
        <dbReference type="ARBA" id="ARBA00004418"/>
    </source>
</evidence>
<gene>
    <name evidence="8" type="ORF">DU002_12330</name>
</gene>
<dbReference type="InterPro" id="IPR050490">
    <property type="entry name" value="Bact_solute-bd_prot1"/>
</dbReference>
<sequence length="421" mass="45333">MKRKTLTSVISAVALATSAGLAHAADKGEVEVLHWWTSGGEAKSAAVLKEMLEKQGYGWKDFAVAGGGGESAMTVLKTRAVSGNPPAAAQIKGHDIQEWADLGFLTTLDGTASAEKWEQVLPKVVSSVMKYDDKYVAVPVNVHRVNWLWANPAVFEKAGAKIPTTWDEFIVAADKIKAAGLIPLAHGGQAWQDATVFEAIALETMGAELYMKAFKMHDPDALGSVKMVETFEKFRTLKQYIDKDSPGRDWNIATNMVIEGKAGMQIMGDWAKGEFAAAGKKPGVDYICAPAPGTAGMFTFNIDSFAFFNLKDANDAAAQQALAKTILSPKFQEVFNLNKGSIPVRLDQDMSAFDQCALDSMATFKAANTSGKLVPSWSHGLATTSQIQGAIYDVVTNYFNDDKVSATETVDKLVRAVKSAM</sequence>
<accession>A0A368NI89</accession>
<name>A0A368NI89_9GAMM</name>
<dbReference type="SUPFAM" id="SSF53850">
    <property type="entry name" value="Periplasmic binding protein-like II"/>
    <property type="match status" value="1"/>
</dbReference>
<protein>
    <recommendedName>
        <fullName evidence="6">Probable sugar-binding periplasmic protein</fullName>
    </recommendedName>
</protein>
<dbReference type="Pfam" id="PF01547">
    <property type="entry name" value="SBP_bac_1"/>
    <property type="match status" value="1"/>
</dbReference>
<dbReference type="Gene3D" id="3.40.190.10">
    <property type="entry name" value="Periplasmic binding protein-like II"/>
    <property type="match status" value="2"/>
</dbReference>
<comment type="caution">
    <text evidence="8">The sequence shown here is derived from an EMBL/GenBank/DDBJ whole genome shotgun (WGS) entry which is preliminary data.</text>
</comment>